<proteinExistence type="predicted"/>
<evidence type="ECO:0000313" key="2">
    <source>
        <dbReference type="EMBL" id="JAD43894.1"/>
    </source>
</evidence>
<reference evidence="2" key="2">
    <citation type="journal article" date="2015" name="Data Brief">
        <title>Shoot transcriptome of the giant reed, Arundo donax.</title>
        <authorList>
            <person name="Barrero R.A."/>
            <person name="Guerrero F.D."/>
            <person name="Moolhuijzen P."/>
            <person name="Goolsby J.A."/>
            <person name="Tidwell J."/>
            <person name="Bellgard S.E."/>
            <person name="Bellgard M.I."/>
        </authorList>
    </citation>
    <scope>NUCLEOTIDE SEQUENCE</scope>
    <source>
        <tissue evidence="2">Shoot tissue taken approximately 20 cm above the soil surface</tissue>
    </source>
</reference>
<feature type="compositionally biased region" description="Polar residues" evidence="1">
    <location>
        <begin position="1"/>
        <end position="12"/>
    </location>
</feature>
<dbReference type="EMBL" id="GBRH01254001">
    <property type="protein sequence ID" value="JAD43894.1"/>
    <property type="molecule type" value="Transcribed_RNA"/>
</dbReference>
<dbReference type="AlphaFoldDB" id="A0A0A8ZWZ2"/>
<evidence type="ECO:0000256" key="1">
    <source>
        <dbReference type="SAM" id="MobiDB-lite"/>
    </source>
</evidence>
<organism evidence="2">
    <name type="scientific">Arundo donax</name>
    <name type="common">Giant reed</name>
    <name type="synonym">Donax arundinaceus</name>
    <dbReference type="NCBI Taxonomy" id="35708"/>
    <lineage>
        <taxon>Eukaryota</taxon>
        <taxon>Viridiplantae</taxon>
        <taxon>Streptophyta</taxon>
        <taxon>Embryophyta</taxon>
        <taxon>Tracheophyta</taxon>
        <taxon>Spermatophyta</taxon>
        <taxon>Magnoliopsida</taxon>
        <taxon>Liliopsida</taxon>
        <taxon>Poales</taxon>
        <taxon>Poaceae</taxon>
        <taxon>PACMAD clade</taxon>
        <taxon>Arundinoideae</taxon>
        <taxon>Arundineae</taxon>
        <taxon>Arundo</taxon>
    </lineage>
</organism>
<accession>A0A0A8ZWZ2</accession>
<feature type="region of interest" description="Disordered" evidence="1">
    <location>
        <begin position="1"/>
        <end position="23"/>
    </location>
</feature>
<sequence>MDHYPTSPSASKQLLLRKPNARG</sequence>
<protein>
    <submittedName>
        <fullName evidence="2">Uncharacterized protein</fullName>
    </submittedName>
</protein>
<name>A0A0A8ZWZ2_ARUDO</name>
<reference evidence="2" key="1">
    <citation type="submission" date="2014-09" db="EMBL/GenBank/DDBJ databases">
        <authorList>
            <person name="Magalhaes I.L.F."/>
            <person name="Oliveira U."/>
            <person name="Santos F.R."/>
            <person name="Vidigal T.H.D.A."/>
            <person name="Brescovit A.D."/>
            <person name="Santos A.J."/>
        </authorList>
    </citation>
    <scope>NUCLEOTIDE SEQUENCE</scope>
    <source>
        <tissue evidence="2">Shoot tissue taken approximately 20 cm above the soil surface</tissue>
    </source>
</reference>